<gene>
    <name evidence="2 4" type="primary">apaG</name>
    <name evidence="4" type="ORF">K2U94_18990</name>
</gene>
<proteinExistence type="inferred from homology"/>
<dbReference type="PROSITE" id="PS51087">
    <property type="entry name" value="APAG"/>
    <property type="match status" value="1"/>
</dbReference>
<protein>
    <recommendedName>
        <fullName evidence="1 2">Protein ApaG</fullName>
    </recommendedName>
</protein>
<dbReference type="RefSeq" id="WP_243068705.1">
    <property type="nucleotide sequence ID" value="NZ_JAIVFK010000022.1"/>
</dbReference>
<dbReference type="InterPro" id="IPR036767">
    <property type="entry name" value="ApaG_sf"/>
</dbReference>
<organism evidence="4 5">
    <name type="scientific">Candidatus Rhodoblastus alkanivorans</name>
    <dbReference type="NCBI Taxonomy" id="2954117"/>
    <lineage>
        <taxon>Bacteria</taxon>
        <taxon>Pseudomonadati</taxon>
        <taxon>Pseudomonadota</taxon>
        <taxon>Alphaproteobacteria</taxon>
        <taxon>Hyphomicrobiales</taxon>
        <taxon>Rhodoblastaceae</taxon>
        <taxon>Rhodoblastus</taxon>
    </lineage>
</organism>
<name>A0ABS9ZCI7_9HYPH</name>
<evidence type="ECO:0000313" key="5">
    <source>
        <dbReference type="Proteomes" id="UP001139104"/>
    </source>
</evidence>
<evidence type="ECO:0000259" key="3">
    <source>
        <dbReference type="PROSITE" id="PS51087"/>
    </source>
</evidence>
<dbReference type="InterPro" id="IPR023065">
    <property type="entry name" value="Uncharacterised_ApaG"/>
</dbReference>
<reference evidence="4" key="1">
    <citation type="journal article" date="2022" name="ISME J.">
        <title>Identification of active gaseous-alkane degraders at natural gas seeps.</title>
        <authorList>
            <person name="Farhan Ul Haque M."/>
            <person name="Hernandez M."/>
            <person name="Crombie A.T."/>
            <person name="Murrell J.C."/>
        </authorList>
    </citation>
    <scope>NUCLEOTIDE SEQUENCE</scope>
    <source>
        <strain evidence="4">PC2</strain>
    </source>
</reference>
<dbReference type="HAMAP" id="MF_00791">
    <property type="entry name" value="ApaG"/>
    <property type="match status" value="1"/>
</dbReference>
<comment type="caution">
    <text evidence="4">The sequence shown here is derived from an EMBL/GenBank/DDBJ whole genome shotgun (WGS) entry which is preliminary data.</text>
</comment>
<dbReference type="Proteomes" id="UP001139104">
    <property type="component" value="Unassembled WGS sequence"/>
</dbReference>
<accession>A0ABS9ZCI7</accession>
<sequence length="130" mass="14408">MYRATTFDIQITATPIFAPERSDAGIGRYFWTYTIEIANQGDIQVQLLERFWRITDANGRVETVNGPGVVGETPIIEPGESFSYTSGCSLNTASGLMSGSYRMVDANGRTFDAEIPPFSLDSPMERRILN</sequence>
<dbReference type="NCBIfam" id="NF003967">
    <property type="entry name" value="PRK05461.1"/>
    <property type="match status" value="1"/>
</dbReference>
<feature type="domain" description="ApaG" evidence="3">
    <location>
        <begin position="3"/>
        <end position="127"/>
    </location>
</feature>
<dbReference type="PANTHER" id="PTHR14289:SF16">
    <property type="entry name" value="POLYMERASE DELTA-INTERACTING PROTEIN 2"/>
    <property type="match status" value="1"/>
</dbReference>
<dbReference type="EMBL" id="JAIVFP010000001">
    <property type="protein sequence ID" value="MCI4684827.1"/>
    <property type="molecule type" value="Genomic_DNA"/>
</dbReference>
<dbReference type="Gene3D" id="2.60.40.1470">
    <property type="entry name" value="ApaG domain"/>
    <property type="match status" value="1"/>
</dbReference>
<dbReference type="Pfam" id="PF04379">
    <property type="entry name" value="DUF525"/>
    <property type="match status" value="1"/>
</dbReference>
<evidence type="ECO:0000256" key="2">
    <source>
        <dbReference type="HAMAP-Rule" id="MF_00791"/>
    </source>
</evidence>
<keyword evidence="5" id="KW-1185">Reference proteome</keyword>
<dbReference type="SUPFAM" id="SSF110069">
    <property type="entry name" value="ApaG-like"/>
    <property type="match status" value="1"/>
</dbReference>
<dbReference type="InterPro" id="IPR007474">
    <property type="entry name" value="ApaG_domain"/>
</dbReference>
<evidence type="ECO:0000313" key="4">
    <source>
        <dbReference type="EMBL" id="MCI4684827.1"/>
    </source>
</evidence>
<dbReference type="PANTHER" id="PTHR14289">
    <property type="entry name" value="F-BOX ONLY PROTEIN 3"/>
    <property type="match status" value="1"/>
</dbReference>
<evidence type="ECO:0000256" key="1">
    <source>
        <dbReference type="ARBA" id="ARBA00017693"/>
    </source>
</evidence>